<evidence type="ECO:0000313" key="2">
    <source>
        <dbReference type="EMBL" id="SEK43397.1"/>
    </source>
</evidence>
<feature type="transmembrane region" description="Helical" evidence="1">
    <location>
        <begin position="45"/>
        <end position="63"/>
    </location>
</feature>
<sequence>MELYDNLIRLIDVNIIYCLISLILTLLIIELIFKNRFKTKQILNLVRWGIIIYTTVGLIHYVFGYLRFTKEFEFISKATGPYWIFYWLMLFSSTILPYSLLFRKLKDRPWYLLFIAFSMKLGVYFERFVLIVINFHRDYVPRSWSFKTFGFPTHEFLMIFLQGFLLAILLLVLYEFVDRKINMQSATSL</sequence>
<dbReference type="EMBL" id="FOAB01000001">
    <property type="protein sequence ID" value="SEK43397.1"/>
    <property type="molecule type" value="Genomic_DNA"/>
</dbReference>
<feature type="transmembrane region" description="Helical" evidence="1">
    <location>
        <begin position="156"/>
        <end position="177"/>
    </location>
</feature>
<keyword evidence="3" id="KW-1185">Reference proteome</keyword>
<dbReference type="STRING" id="1038014.SAMN04487910_0518"/>
<gene>
    <name evidence="2" type="ORF">SAMN04487910_0518</name>
</gene>
<evidence type="ECO:0000313" key="3">
    <source>
        <dbReference type="Proteomes" id="UP000198521"/>
    </source>
</evidence>
<evidence type="ECO:0000256" key="1">
    <source>
        <dbReference type="SAM" id="Phobius"/>
    </source>
</evidence>
<proteinExistence type="predicted"/>
<feature type="transmembrane region" description="Helical" evidence="1">
    <location>
        <begin position="110"/>
        <end position="136"/>
    </location>
</feature>
<feature type="transmembrane region" description="Helical" evidence="1">
    <location>
        <begin position="14"/>
        <end position="33"/>
    </location>
</feature>
<dbReference type="AlphaFoldDB" id="A0A1H7H0X3"/>
<keyword evidence="1" id="KW-0812">Transmembrane</keyword>
<dbReference type="Proteomes" id="UP000198521">
    <property type="component" value="Unassembled WGS sequence"/>
</dbReference>
<keyword evidence="1" id="KW-1133">Transmembrane helix</keyword>
<keyword evidence="1" id="KW-0472">Membrane</keyword>
<organism evidence="2 3">
    <name type="scientific">Aquimarina amphilecti</name>
    <dbReference type="NCBI Taxonomy" id="1038014"/>
    <lineage>
        <taxon>Bacteria</taxon>
        <taxon>Pseudomonadati</taxon>
        <taxon>Bacteroidota</taxon>
        <taxon>Flavobacteriia</taxon>
        <taxon>Flavobacteriales</taxon>
        <taxon>Flavobacteriaceae</taxon>
        <taxon>Aquimarina</taxon>
    </lineage>
</organism>
<protein>
    <submittedName>
        <fullName evidence="2">Uncharacterized protein</fullName>
    </submittedName>
</protein>
<feature type="transmembrane region" description="Helical" evidence="1">
    <location>
        <begin position="83"/>
        <end position="101"/>
    </location>
</feature>
<name>A0A1H7H0X3_AQUAM</name>
<reference evidence="2 3" key="1">
    <citation type="submission" date="2016-10" db="EMBL/GenBank/DDBJ databases">
        <authorList>
            <person name="de Groot N.N."/>
        </authorList>
    </citation>
    <scope>NUCLEOTIDE SEQUENCE [LARGE SCALE GENOMIC DNA]</scope>
    <source>
        <strain evidence="2 3">DSM 25232</strain>
    </source>
</reference>
<accession>A0A1H7H0X3</accession>